<accession>A0ABY6N7L7</accession>
<proteinExistence type="predicted"/>
<gene>
    <name evidence="1" type="ORF">NKI27_10015</name>
</gene>
<keyword evidence="2" id="KW-1185">Reference proteome</keyword>
<dbReference type="Gene3D" id="1.10.260.40">
    <property type="entry name" value="lambda repressor-like DNA-binding domains"/>
    <property type="match status" value="1"/>
</dbReference>
<name>A0ABY6N7L7_9ALTE</name>
<reference evidence="1" key="1">
    <citation type="submission" date="2022-06" db="EMBL/GenBank/DDBJ databases">
        <title>Alkalimarinus sp. nov., isolated from gut of a Alitta virens.</title>
        <authorList>
            <person name="Yang A.I."/>
            <person name="Shin N.-R."/>
        </authorList>
    </citation>
    <scope>NUCLEOTIDE SEQUENCE</scope>
    <source>
        <strain evidence="1">A2M4</strain>
    </source>
</reference>
<dbReference type="EMBL" id="CP100390">
    <property type="protein sequence ID" value="UZE98025.1"/>
    <property type="molecule type" value="Genomic_DNA"/>
</dbReference>
<dbReference type="InterPro" id="IPR010982">
    <property type="entry name" value="Lambda_DNA-bd_dom_sf"/>
</dbReference>
<sequence>MVKAYSSGGYTLKDIAQHLEVHYSTVSRVVAKCKT</sequence>
<organism evidence="1 2">
    <name type="scientific">Alkalimarinus alittae</name>
    <dbReference type="NCBI Taxonomy" id="2961619"/>
    <lineage>
        <taxon>Bacteria</taxon>
        <taxon>Pseudomonadati</taxon>
        <taxon>Pseudomonadota</taxon>
        <taxon>Gammaproteobacteria</taxon>
        <taxon>Alteromonadales</taxon>
        <taxon>Alteromonadaceae</taxon>
        <taxon>Alkalimarinus</taxon>
    </lineage>
</organism>
<protein>
    <submittedName>
        <fullName evidence="1">Helix-turn-helix domain-containing protein</fullName>
    </submittedName>
</protein>
<evidence type="ECO:0000313" key="2">
    <source>
        <dbReference type="Proteomes" id="UP001163739"/>
    </source>
</evidence>
<evidence type="ECO:0000313" key="1">
    <source>
        <dbReference type="EMBL" id="UZE98025.1"/>
    </source>
</evidence>
<dbReference type="Pfam" id="PF13384">
    <property type="entry name" value="HTH_23"/>
    <property type="match status" value="1"/>
</dbReference>
<dbReference type="Proteomes" id="UP001163739">
    <property type="component" value="Chromosome"/>
</dbReference>